<dbReference type="GO" id="GO:0005786">
    <property type="term" value="C:signal recognition particle, endoplasmic reticulum targeting"/>
    <property type="evidence" value="ECO:0007669"/>
    <property type="project" value="UniProtKB-KW"/>
</dbReference>
<evidence type="ECO:0000313" key="4">
    <source>
        <dbReference type="Proteomes" id="UP000321570"/>
    </source>
</evidence>
<dbReference type="PANTHER" id="PTHR12834">
    <property type="entry name" value="SIGNAL RECOGNITION PARTICLE 9 KDA PROTEIN"/>
    <property type="match status" value="1"/>
</dbReference>
<organism evidence="3 4">
    <name type="scientific">Hymenolepis diminuta</name>
    <name type="common">Rat tapeworm</name>
    <dbReference type="NCBI Taxonomy" id="6216"/>
    <lineage>
        <taxon>Eukaryota</taxon>
        <taxon>Metazoa</taxon>
        <taxon>Spiralia</taxon>
        <taxon>Lophotrochozoa</taxon>
        <taxon>Platyhelminthes</taxon>
        <taxon>Cestoda</taxon>
        <taxon>Eucestoda</taxon>
        <taxon>Cyclophyllidea</taxon>
        <taxon>Hymenolepididae</taxon>
        <taxon>Hymenolepis</taxon>
    </lineage>
</organism>
<keyword evidence="1" id="KW-0687">Ribonucleoprotein</keyword>
<dbReference type="Gene3D" id="3.30.720.10">
    <property type="entry name" value="Signal recognition particle alu RNA binding heterodimer, srp9/1"/>
    <property type="match status" value="1"/>
</dbReference>
<evidence type="ECO:0000313" key="3">
    <source>
        <dbReference type="EMBL" id="VUZ49104.1"/>
    </source>
</evidence>
<protein>
    <recommendedName>
        <fullName evidence="2">SRP9 domain-containing protein</fullName>
    </recommendedName>
</protein>
<name>A0A564YRC6_HYMDI</name>
<accession>A0A564YRC6</accession>
<dbReference type="InterPro" id="IPR039914">
    <property type="entry name" value="SRP9-like"/>
</dbReference>
<dbReference type="PANTHER" id="PTHR12834:SF12">
    <property type="entry name" value="SIGNAL RECOGNITION PARTICLE 9 KDA PROTEIN"/>
    <property type="match status" value="1"/>
</dbReference>
<evidence type="ECO:0000259" key="2">
    <source>
        <dbReference type="Pfam" id="PF05486"/>
    </source>
</evidence>
<proteinExistence type="predicted"/>
<dbReference type="InterPro" id="IPR009018">
    <property type="entry name" value="Signal_recog_particle_SRP9/14"/>
</dbReference>
<dbReference type="Proteomes" id="UP000321570">
    <property type="component" value="Unassembled WGS sequence"/>
</dbReference>
<feature type="domain" description="SRP9" evidence="2">
    <location>
        <begin position="5"/>
        <end position="34"/>
    </location>
</feature>
<keyword evidence="4" id="KW-1185">Reference proteome</keyword>
<dbReference type="AlphaFoldDB" id="A0A564YRC6"/>
<keyword evidence="1" id="KW-0733">Signal recognition particle</keyword>
<sequence length="72" mass="8543">MTLYKNWDAFQRAAELLYGKDPSKFRIVSKYRHVDPILVVKATNDEEVRDHYPNSSIDPQIRNKFGSRFKKL</sequence>
<dbReference type="GO" id="GO:0006614">
    <property type="term" value="P:SRP-dependent cotranslational protein targeting to membrane"/>
    <property type="evidence" value="ECO:0007669"/>
    <property type="project" value="InterPro"/>
</dbReference>
<dbReference type="Pfam" id="PF05486">
    <property type="entry name" value="SRP9-21"/>
    <property type="match status" value="1"/>
</dbReference>
<reference evidence="3 4" key="1">
    <citation type="submission" date="2019-07" db="EMBL/GenBank/DDBJ databases">
        <authorList>
            <person name="Jastrzebski P J."/>
            <person name="Paukszto L."/>
            <person name="Jastrzebski P J."/>
        </authorList>
    </citation>
    <scope>NUCLEOTIDE SEQUENCE [LARGE SCALE GENOMIC DNA]</scope>
    <source>
        <strain evidence="3 4">WMS-il1</strain>
    </source>
</reference>
<dbReference type="GO" id="GO:0008312">
    <property type="term" value="F:7S RNA binding"/>
    <property type="evidence" value="ECO:0007669"/>
    <property type="project" value="InterPro"/>
</dbReference>
<gene>
    <name evidence="3" type="ORF">WMSIL1_LOCUS8386</name>
</gene>
<dbReference type="EMBL" id="CABIJS010000322">
    <property type="protein sequence ID" value="VUZ49104.1"/>
    <property type="molecule type" value="Genomic_DNA"/>
</dbReference>
<dbReference type="InterPro" id="IPR039432">
    <property type="entry name" value="SRP9_dom"/>
</dbReference>
<dbReference type="SUPFAM" id="SSF54762">
    <property type="entry name" value="Signal recognition particle alu RNA binding heterodimer, SRP9/14"/>
    <property type="match status" value="1"/>
</dbReference>
<evidence type="ECO:0000256" key="1">
    <source>
        <dbReference type="ARBA" id="ARBA00023135"/>
    </source>
</evidence>